<dbReference type="Pfam" id="PF00528">
    <property type="entry name" value="BPD_transp_1"/>
    <property type="match status" value="1"/>
</dbReference>
<dbReference type="InterPro" id="IPR000515">
    <property type="entry name" value="MetI-like"/>
</dbReference>
<dbReference type="SUPFAM" id="SSF161098">
    <property type="entry name" value="MetI-like"/>
    <property type="match status" value="1"/>
</dbReference>
<dbReference type="InterPro" id="IPR035906">
    <property type="entry name" value="MetI-like_sf"/>
</dbReference>
<dbReference type="RefSeq" id="WP_269263872.1">
    <property type="nucleotide sequence ID" value="NZ_CP098248.1"/>
</dbReference>
<dbReference type="Proteomes" id="UP001164794">
    <property type="component" value="Chromosome"/>
</dbReference>
<protein>
    <submittedName>
        <fullName evidence="9">ABC transporter permease subunit</fullName>
    </submittedName>
</protein>
<comment type="similarity">
    <text evidence="7">Belongs to the binding-protein-dependent transport system permease family.</text>
</comment>
<evidence type="ECO:0000313" key="9">
    <source>
        <dbReference type="EMBL" id="WAV96395.1"/>
    </source>
</evidence>
<feature type="transmembrane region" description="Helical" evidence="7">
    <location>
        <begin position="37"/>
        <end position="62"/>
    </location>
</feature>
<keyword evidence="5 7" id="KW-1133">Transmembrane helix</keyword>
<keyword evidence="6 7" id="KW-0472">Membrane</keyword>
<name>A0ABY7JIX3_9BURK</name>
<proteinExistence type="inferred from homology"/>
<gene>
    <name evidence="9" type="ORF">NB645_05965</name>
</gene>
<keyword evidence="3" id="KW-1003">Cell membrane</keyword>
<reference evidence="9" key="1">
    <citation type="journal article" date="2022" name="Front. Microbiol.">
        <title>New perspectives on an old grouping: The genomic and phenotypic variability of Oxalobacter formigenes and the implications for calcium oxalate stone prevention.</title>
        <authorList>
            <person name="Chmiel J.A."/>
            <person name="Carr C."/>
            <person name="Stuivenberg G.A."/>
            <person name="Venema R."/>
            <person name="Chanyi R.M."/>
            <person name="Al K.F."/>
            <person name="Giguere D."/>
            <person name="Say H."/>
            <person name="Akouris P.P."/>
            <person name="Dominguez Romero S.A."/>
            <person name="Kwong A."/>
            <person name="Tai V."/>
            <person name="Koval S.F."/>
            <person name="Razvi H."/>
            <person name="Bjazevic J."/>
            <person name="Burton J.P."/>
        </authorList>
    </citation>
    <scope>NUCLEOTIDE SEQUENCE</scope>
    <source>
        <strain evidence="9">HOxNP-1</strain>
    </source>
</reference>
<evidence type="ECO:0000256" key="4">
    <source>
        <dbReference type="ARBA" id="ARBA00022692"/>
    </source>
</evidence>
<keyword evidence="4 7" id="KW-0812">Transmembrane</keyword>
<evidence type="ECO:0000256" key="2">
    <source>
        <dbReference type="ARBA" id="ARBA00022448"/>
    </source>
</evidence>
<evidence type="ECO:0000256" key="6">
    <source>
        <dbReference type="ARBA" id="ARBA00023136"/>
    </source>
</evidence>
<evidence type="ECO:0000256" key="5">
    <source>
        <dbReference type="ARBA" id="ARBA00022989"/>
    </source>
</evidence>
<feature type="transmembrane region" description="Helical" evidence="7">
    <location>
        <begin position="216"/>
        <end position="233"/>
    </location>
</feature>
<dbReference type="EMBL" id="CP098248">
    <property type="protein sequence ID" value="WAV96395.1"/>
    <property type="molecule type" value="Genomic_DNA"/>
</dbReference>
<feature type="transmembrane region" description="Helical" evidence="7">
    <location>
        <begin position="281"/>
        <end position="302"/>
    </location>
</feature>
<dbReference type="PANTHER" id="PTHR30151">
    <property type="entry name" value="ALKANE SULFONATE ABC TRANSPORTER-RELATED, MEMBRANE SUBUNIT"/>
    <property type="match status" value="1"/>
</dbReference>
<evidence type="ECO:0000256" key="3">
    <source>
        <dbReference type="ARBA" id="ARBA00022475"/>
    </source>
</evidence>
<sequence>MKYHQLLKTLILPLAVTITLATDLIWTDTTEHPVAEFPWFAAALLFLLVITVLFFFTALFFPRFREIYQAKSPFYSGIILFLCLINILTAKTATLPVLYFPTLDRIFGVLAEESLFIGKCLLYSLRLQLTGWFFGALAGIGTGIAIGFSHRIRYWIHPLVRILGPIPSTAWIPLVLVSFPGTVSASAFLIALAVWFPTTVLTMNGIANIPNSYFEVAATMGASSRYAIFHVGIPAAMPHMFIGLFNGTCASFITLVTAEMLGAKYGLGWYINWQKDMMAYAHVYAGLIVMSLVCYCIITLLFQLRDKILVWQKGVIKW</sequence>
<evidence type="ECO:0000313" key="10">
    <source>
        <dbReference type="Proteomes" id="UP001164794"/>
    </source>
</evidence>
<keyword evidence="2 7" id="KW-0813">Transport</keyword>
<keyword evidence="10" id="KW-1185">Reference proteome</keyword>
<evidence type="ECO:0000256" key="1">
    <source>
        <dbReference type="ARBA" id="ARBA00004651"/>
    </source>
</evidence>
<dbReference type="CDD" id="cd06261">
    <property type="entry name" value="TM_PBP2"/>
    <property type="match status" value="1"/>
</dbReference>
<organism evidence="9 10">
    <name type="scientific">Oxalobacter aliiformigenes</name>
    <dbReference type="NCBI Taxonomy" id="2946593"/>
    <lineage>
        <taxon>Bacteria</taxon>
        <taxon>Pseudomonadati</taxon>
        <taxon>Pseudomonadota</taxon>
        <taxon>Betaproteobacteria</taxon>
        <taxon>Burkholderiales</taxon>
        <taxon>Oxalobacteraceae</taxon>
        <taxon>Oxalobacter</taxon>
    </lineage>
</organism>
<evidence type="ECO:0000259" key="8">
    <source>
        <dbReference type="PROSITE" id="PS50928"/>
    </source>
</evidence>
<comment type="subcellular location">
    <subcellularLocation>
        <location evidence="1 7">Cell membrane</location>
        <topology evidence="1 7">Multi-pass membrane protein</topology>
    </subcellularLocation>
</comment>
<feature type="domain" description="ABC transmembrane type-1" evidence="8">
    <location>
        <begin position="121"/>
        <end position="301"/>
    </location>
</feature>
<dbReference type="PANTHER" id="PTHR30151:SF0">
    <property type="entry name" value="ABC TRANSPORTER PERMEASE PROTEIN MJ0413-RELATED"/>
    <property type="match status" value="1"/>
</dbReference>
<feature type="transmembrane region" description="Helical" evidence="7">
    <location>
        <begin position="74"/>
        <end position="100"/>
    </location>
</feature>
<evidence type="ECO:0000256" key="7">
    <source>
        <dbReference type="RuleBase" id="RU363032"/>
    </source>
</evidence>
<accession>A0ABY7JIX3</accession>
<feature type="transmembrane region" description="Helical" evidence="7">
    <location>
        <begin position="131"/>
        <end position="149"/>
    </location>
</feature>
<dbReference type="Gene3D" id="1.10.3720.10">
    <property type="entry name" value="MetI-like"/>
    <property type="match status" value="1"/>
</dbReference>
<dbReference type="PROSITE" id="PS50928">
    <property type="entry name" value="ABC_TM1"/>
    <property type="match status" value="1"/>
</dbReference>